<keyword evidence="1" id="KW-0812">Transmembrane</keyword>
<organism evidence="2">
    <name type="scientific">marine sediment metagenome</name>
    <dbReference type="NCBI Taxonomy" id="412755"/>
    <lineage>
        <taxon>unclassified sequences</taxon>
        <taxon>metagenomes</taxon>
        <taxon>ecological metagenomes</taxon>
    </lineage>
</organism>
<feature type="non-terminal residue" evidence="2">
    <location>
        <position position="44"/>
    </location>
</feature>
<comment type="caution">
    <text evidence="2">The sequence shown here is derived from an EMBL/GenBank/DDBJ whole genome shotgun (WGS) entry which is preliminary data.</text>
</comment>
<protein>
    <submittedName>
        <fullName evidence="2">Uncharacterized protein</fullName>
    </submittedName>
</protein>
<evidence type="ECO:0000313" key="2">
    <source>
        <dbReference type="EMBL" id="KKK50088.1"/>
    </source>
</evidence>
<name>A0A0F8W0F7_9ZZZZ</name>
<keyword evidence="1" id="KW-0472">Membrane</keyword>
<proteinExistence type="predicted"/>
<dbReference type="EMBL" id="LAZR01068199">
    <property type="protein sequence ID" value="KKK50088.1"/>
    <property type="molecule type" value="Genomic_DNA"/>
</dbReference>
<feature type="transmembrane region" description="Helical" evidence="1">
    <location>
        <begin position="6"/>
        <end position="30"/>
    </location>
</feature>
<gene>
    <name evidence="2" type="ORF">LCGC14_3128540</name>
</gene>
<evidence type="ECO:0000256" key="1">
    <source>
        <dbReference type="SAM" id="Phobius"/>
    </source>
</evidence>
<sequence>MLHLSLNRQILIGLVVAAIVPLAVFGVVTVSDTGKRFNQQAEEA</sequence>
<keyword evidence="1" id="KW-1133">Transmembrane helix</keyword>
<dbReference type="AlphaFoldDB" id="A0A0F8W0F7"/>
<accession>A0A0F8W0F7</accession>
<reference evidence="2" key="1">
    <citation type="journal article" date="2015" name="Nature">
        <title>Complex archaea that bridge the gap between prokaryotes and eukaryotes.</title>
        <authorList>
            <person name="Spang A."/>
            <person name="Saw J.H."/>
            <person name="Jorgensen S.L."/>
            <person name="Zaremba-Niedzwiedzka K."/>
            <person name="Martijn J."/>
            <person name="Lind A.E."/>
            <person name="van Eijk R."/>
            <person name="Schleper C."/>
            <person name="Guy L."/>
            <person name="Ettema T.J."/>
        </authorList>
    </citation>
    <scope>NUCLEOTIDE SEQUENCE</scope>
</reference>